<evidence type="ECO:0000313" key="3">
    <source>
        <dbReference type="Proteomes" id="UP000256780"/>
    </source>
</evidence>
<evidence type="ECO:0000256" key="1">
    <source>
        <dbReference type="SAM" id="MobiDB-lite"/>
    </source>
</evidence>
<accession>A0A976A7S7</accession>
<protein>
    <submittedName>
        <fullName evidence="2">Uncharacterized protein</fullName>
    </submittedName>
</protein>
<dbReference type="Proteomes" id="UP000256780">
    <property type="component" value="Chromosome CBM2587_b"/>
</dbReference>
<comment type="caution">
    <text evidence="2">The sequence shown here is derived from an EMBL/GenBank/DDBJ whole genome shotgun (WGS) entry which is preliminary data.</text>
</comment>
<gene>
    <name evidence="2" type="ORF">CBM2587_B80004</name>
</gene>
<reference evidence="2 3" key="1">
    <citation type="submission" date="2018-01" db="EMBL/GenBank/DDBJ databases">
        <authorList>
            <person name="Clerissi C."/>
        </authorList>
    </citation>
    <scope>NUCLEOTIDE SEQUENCE [LARGE SCALE GENOMIC DNA]</scope>
    <source>
        <strain evidence="2">Cupriavidus sp. LMG 19464</strain>
    </source>
</reference>
<sequence>MRELGGGQVDHQQPFPVPGRGNDDRDQQRQGRWRPEGYHRHQAAAAGGRRQAEAGRVMFALWLLSFVSERAAVELVRRRRARALYAAYVAAGRG</sequence>
<feature type="region of interest" description="Disordered" evidence="1">
    <location>
        <begin position="1"/>
        <end position="50"/>
    </location>
</feature>
<evidence type="ECO:0000313" key="2">
    <source>
        <dbReference type="EMBL" id="SOY66727.1"/>
    </source>
</evidence>
<proteinExistence type="predicted"/>
<name>A0A976A7S7_9BURK</name>
<dbReference type="EMBL" id="OFSQ01000037">
    <property type="protein sequence ID" value="SOY66727.1"/>
    <property type="molecule type" value="Genomic_DNA"/>
</dbReference>
<dbReference type="AlphaFoldDB" id="A0A976A7S7"/>
<organism evidence="2 3">
    <name type="scientific">Cupriavidus taiwanensis</name>
    <dbReference type="NCBI Taxonomy" id="164546"/>
    <lineage>
        <taxon>Bacteria</taxon>
        <taxon>Pseudomonadati</taxon>
        <taxon>Pseudomonadota</taxon>
        <taxon>Betaproteobacteria</taxon>
        <taxon>Burkholderiales</taxon>
        <taxon>Burkholderiaceae</taxon>
        <taxon>Cupriavidus</taxon>
    </lineage>
</organism>
<feature type="compositionally biased region" description="Basic and acidic residues" evidence="1">
    <location>
        <begin position="21"/>
        <end position="39"/>
    </location>
</feature>